<keyword evidence="3" id="KW-0119">Carbohydrate metabolism</keyword>
<keyword evidence="1" id="KW-0808">Transferase</keyword>
<gene>
    <name evidence="8" type="ORF">Sya03_23910</name>
</gene>
<dbReference type="EMBL" id="BOOY01000017">
    <property type="protein sequence ID" value="GIJ03039.1"/>
    <property type="molecule type" value="Genomic_DNA"/>
</dbReference>
<name>A0A8J3Y806_9ACTN</name>
<protein>
    <submittedName>
        <fullName evidence="8">Galactose-1-phosphate uridylyltransferase</fullName>
    </submittedName>
</protein>
<proteinExistence type="predicted"/>
<comment type="caution">
    <text evidence="8">The sequence shown here is derived from an EMBL/GenBank/DDBJ whole genome shotgun (WGS) entry which is preliminary data.</text>
</comment>
<dbReference type="PANTHER" id="PTHR42763:SF2">
    <property type="entry name" value="ADP-GLUCOSE PHOSPHORYLASE"/>
    <property type="match status" value="1"/>
</dbReference>
<dbReference type="AlphaFoldDB" id="A0A8J3Y806"/>
<evidence type="ECO:0000256" key="1">
    <source>
        <dbReference type="ARBA" id="ARBA00022679"/>
    </source>
</evidence>
<dbReference type="InterPro" id="IPR001937">
    <property type="entry name" value="GalP_UDPtransf1"/>
</dbReference>
<dbReference type="GO" id="GO:0008270">
    <property type="term" value="F:zinc ion binding"/>
    <property type="evidence" value="ECO:0007669"/>
    <property type="project" value="InterPro"/>
</dbReference>
<evidence type="ECO:0000313" key="9">
    <source>
        <dbReference type="Proteomes" id="UP000652013"/>
    </source>
</evidence>
<dbReference type="PANTHER" id="PTHR42763">
    <property type="entry name" value="ADP-GLUCOSE PHOSPHORYLASE"/>
    <property type="match status" value="1"/>
</dbReference>
<dbReference type="Pfam" id="PF01087">
    <property type="entry name" value="GalP_UDP_transf"/>
    <property type="match status" value="1"/>
</dbReference>
<keyword evidence="5" id="KW-0862">Zinc</keyword>
<dbReference type="SUPFAM" id="SSF54197">
    <property type="entry name" value="HIT-like"/>
    <property type="match status" value="2"/>
</dbReference>
<evidence type="ECO:0000256" key="3">
    <source>
        <dbReference type="ARBA" id="ARBA00023277"/>
    </source>
</evidence>
<dbReference type="InterPro" id="IPR005849">
    <property type="entry name" value="GalP_Utransf_N"/>
</dbReference>
<dbReference type="InterPro" id="IPR036265">
    <property type="entry name" value="HIT-like_sf"/>
</dbReference>
<feature type="active site" description="Tele-UMP-histidine intermediate" evidence="4">
    <location>
        <position position="165"/>
    </location>
</feature>
<dbReference type="GO" id="GO:0006012">
    <property type="term" value="P:galactose metabolic process"/>
    <property type="evidence" value="ECO:0007669"/>
    <property type="project" value="InterPro"/>
</dbReference>
<sequence>MPGDRPPRRYGGGMAAEIRPDPETGDWHIVAPGRAARPSDHAEPADGRCPFCPGNEALTPPEVLRHPAAPQPWRVRVFPNRYAVVGPAAGPAADGGARAATGAHEVVVESPRHDAELRTARPGDVLAVLAAMRDRCRALAAAGPAAIVVFRNHGVAAGTSLRHPHSQIVALDDAPPGLVRRWDNARRHFDGTGRCLHDDLAAAERAAGTRVVHDAGGVLVYQPRAAGVPHETVLLPDDRSPGLAGASDDALAAVAGVLPGVLAGLAAVRDDPAYNLVVHAGPVRDGTARDWYRWHVGLYPRLTRRAGLEIATGLSVNPAAPEQTAPELRRAVLAASTTTGP</sequence>
<feature type="binding site" evidence="5">
    <location>
        <position position="52"/>
    </location>
    <ligand>
        <name>Zn(2+)</name>
        <dbReference type="ChEBI" id="CHEBI:29105"/>
    </ligand>
</feature>
<dbReference type="InterPro" id="IPR053177">
    <property type="entry name" value="ADP-glucose_phosphorylase"/>
</dbReference>
<feature type="binding site" evidence="5">
    <location>
        <position position="163"/>
    </location>
    <ligand>
        <name>Zn(2+)</name>
        <dbReference type="ChEBI" id="CHEBI:29105"/>
    </ligand>
</feature>
<evidence type="ECO:0000256" key="2">
    <source>
        <dbReference type="ARBA" id="ARBA00022695"/>
    </source>
</evidence>
<keyword evidence="2 8" id="KW-0548">Nucleotidyltransferase</keyword>
<feature type="domain" description="Galactose-1-phosphate uridyl transferase N-terminal" evidence="7">
    <location>
        <begin position="18"/>
        <end position="173"/>
    </location>
</feature>
<feature type="binding site" evidence="5">
    <location>
        <position position="113"/>
    </location>
    <ligand>
        <name>Zn(2+)</name>
        <dbReference type="ChEBI" id="CHEBI:29105"/>
    </ligand>
</feature>
<evidence type="ECO:0000256" key="5">
    <source>
        <dbReference type="PIRSR" id="PIRSR000808-3"/>
    </source>
</evidence>
<feature type="binding site" evidence="5">
    <location>
        <position position="49"/>
    </location>
    <ligand>
        <name>Zn(2+)</name>
        <dbReference type="ChEBI" id="CHEBI:29105"/>
    </ligand>
</feature>
<accession>A0A8J3Y806</accession>
<dbReference type="GO" id="GO:0008108">
    <property type="term" value="F:UDP-glucose:hexose-1-phosphate uridylyltransferase activity"/>
    <property type="evidence" value="ECO:0007669"/>
    <property type="project" value="InterPro"/>
</dbReference>
<organism evidence="8 9">
    <name type="scientific">Spirilliplanes yamanashiensis</name>
    <dbReference type="NCBI Taxonomy" id="42233"/>
    <lineage>
        <taxon>Bacteria</taxon>
        <taxon>Bacillati</taxon>
        <taxon>Actinomycetota</taxon>
        <taxon>Actinomycetes</taxon>
        <taxon>Micromonosporales</taxon>
        <taxon>Micromonosporaceae</taxon>
        <taxon>Spirilliplanes</taxon>
    </lineage>
</organism>
<evidence type="ECO:0000256" key="4">
    <source>
        <dbReference type="PIRSR" id="PIRSR000808-1"/>
    </source>
</evidence>
<dbReference type="PIRSF" id="PIRSF000808">
    <property type="entry name" value="GalT"/>
    <property type="match status" value="1"/>
</dbReference>
<dbReference type="Gene3D" id="3.30.428.10">
    <property type="entry name" value="HIT-like"/>
    <property type="match status" value="2"/>
</dbReference>
<comment type="cofactor">
    <cofactor evidence="5">
        <name>Zn(2+)</name>
        <dbReference type="ChEBI" id="CHEBI:29105"/>
    </cofactor>
    <text evidence="5">Binds 1 zinc ion per subunit.</text>
</comment>
<evidence type="ECO:0000256" key="6">
    <source>
        <dbReference type="SAM" id="MobiDB-lite"/>
    </source>
</evidence>
<dbReference type="Proteomes" id="UP000652013">
    <property type="component" value="Unassembled WGS sequence"/>
</dbReference>
<reference evidence="8" key="1">
    <citation type="submission" date="2021-01" db="EMBL/GenBank/DDBJ databases">
        <title>Whole genome shotgun sequence of Spirilliplanes yamanashiensis NBRC 15828.</title>
        <authorList>
            <person name="Komaki H."/>
            <person name="Tamura T."/>
        </authorList>
    </citation>
    <scope>NUCLEOTIDE SEQUENCE</scope>
    <source>
        <strain evidence="8">NBRC 15828</strain>
    </source>
</reference>
<keyword evidence="5" id="KW-0479">Metal-binding</keyword>
<evidence type="ECO:0000259" key="7">
    <source>
        <dbReference type="Pfam" id="PF01087"/>
    </source>
</evidence>
<feature type="region of interest" description="Disordered" evidence="6">
    <location>
        <begin position="1"/>
        <end position="25"/>
    </location>
</feature>
<keyword evidence="9" id="KW-1185">Reference proteome</keyword>
<evidence type="ECO:0000313" key="8">
    <source>
        <dbReference type="EMBL" id="GIJ03039.1"/>
    </source>
</evidence>